<organism evidence="1 2">
    <name type="scientific">Trichinella pseudospiralis</name>
    <name type="common">Parasitic roundworm</name>
    <dbReference type="NCBI Taxonomy" id="6337"/>
    <lineage>
        <taxon>Eukaryota</taxon>
        <taxon>Metazoa</taxon>
        <taxon>Ecdysozoa</taxon>
        <taxon>Nematoda</taxon>
        <taxon>Enoplea</taxon>
        <taxon>Dorylaimia</taxon>
        <taxon>Trichinellida</taxon>
        <taxon>Trichinellidae</taxon>
        <taxon>Trichinella</taxon>
    </lineage>
</organism>
<dbReference type="EMBL" id="JYDT01000086">
    <property type="protein sequence ID" value="KRY85645.1"/>
    <property type="molecule type" value="Genomic_DNA"/>
</dbReference>
<comment type="caution">
    <text evidence="1">The sequence shown here is derived from an EMBL/GenBank/DDBJ whole genome shotgun (WGS) entry which is preliminary data.</text>
</comment>
<dbReference type="AlphaFoldDB" id="A0A0V1FHY9"/>
<keyword evidence="2" id="KW-1185">Reference proteome</keyword>
<protein>
    <submittedName>
        <fullName evidence="1">Uncharacterized protein</fullName>
    </submittedName>
</protein>
<accession>A0A0V1FHY9</accession>
<gene>
    <name evidence="1" type="ORF">T4D_4382</name>
</gene>
<evidence type="ECO:0000313" key="2">
    <source>
        <dbReference type="Proteomes" id="UP000054995"/>
    </source>
</evidence>
<reference evidence="1 2" key="1">
    <citation type="submission" date="2015-01" db="EMBL/GenBank/DDBJ databases">
        <title>Evolution of Trichinella species and genotypes.</title>
        <authorList>
            <person name="Korhonen P.K."/>
            <person name="Edoardo P."/>
            <person name="Giuseppe L.R."/>
            <person name="Gasser R.B."/>
        </authorList>
    </citation>
    <scope>NUCLEOTIDE SEQUENCE [LARGE SCALE GENOMIC DNA]</scope>
    <source>
        <strain evidence="1">ISS470</strain>
    </source>
</reference>
<name>A0A0V1FHY9_TRIPS</name>
<sequence>MLSEIKQCKHTDTKRKFAFEVLFEDFNKITIIIDQLIVIETAKTNNCIIFLCNCFGQNILVSAEKL</sequence>
<dbReference type="Proteomes" id="UP000054995">
    <property type="component" value="Unassembled WGS sequence"/>
</dbReference>
<proteinExistence type="predicted"/>
<evidence type="ECO:0000313" key="1">
    <source>
        <dbReference type="EMBL" id="KRY85645.1"/>
    </source>
</evidence>